<dbReference type="EMBL" id="JALNTZ010000005">
    <property type="protein sequence ID" value="KAJ3652568.1"/>
    <property type="molecule type" value="Genomic_DNA"/>
</dbReference>
<accession>A0AA38MDS2</accession>
<dbReference type="Proteomes" id="UP001168821">
    <property type="component" value="Unassembled WGS sequence"/>
</dbReference>
<proteinExistence type="predicted"/>
<gene>
    <name evidence="1" type="ORF">Zmor_018521</name>
</gene>
<evidence type="ECO:0000313" key="2">
    <source>
        <dbReference type="Proteomes" id="UP001168821"/>
    </source>
</evidence>
<evidence type="ECO:0000313" key="1">
    <source>
        <dbReference type="EMBL" id="KAJ3652568.1"/>
    </source>
</evidence>
<reference evidence="1" key="1">
    <citation type="journal article" date="2023" name="G3 (Bethesda)">
        <title>Whole genome assemblies of Zophobas morio and Tenebrio molitor.</title>
        <authorList>
            <person name="Kaur S."/>
            <person name="Stinson S.A."/>
            <person name="diCenzo G.C."/>
        </authorList>
    </citation>
    <scope>NUCLEOTIDE SEQUENCE</scope>
    <source>
        <strain evidence="1">QUZm001</strain>
    </source>
</reference>
<protein>
    <submittedName>
        <fullName evidence="1">Uncharacterized protein</fullName>
    </submittedName>
</protein>
<sequence length="331" mass="39045">MTESKIFEILLQKQYDFPKLHSEAASTVANSFADVIYDTLKLKSSLPTAKRFSVLKFLKTLASSSDTHLSVNEHNYQTFIEACTHSENESDQHFLNDVSKELQEQLPGDLCSEVLEFYKRKNEKHQKNIKRMEFVKKFDQEALDKAQFSGRITRNISYYETSESVIKKLLHSEELPNIKISEVDTTDLIYRKKQVKFAYSLLYLKQWTPLKKVLDRFVNYKTLTNYEINFLNYLNENVGSGGEHLREFVITNFMFVYEKSLIEMCTKIIQLEGDQVLDYFETLLIDKNYAIIKQLCENEFFKHKMKTALFELYSYSFCNTNLLKFMDFLLQ</sequence>
<keyword evidence="2" id="KW-1185">Reference proteome</keyword>
<comment type="caution">
    <text evidence="1">The sequence shown here is derived from an EMBL/GenBank/DDBJ whole genome shotgun (WGS) entry which is preliminary data.</text>
</comment>
<dbReference type="AlphaFoldDB" id="A0AA38MDS2"/>
<organism evidence="1 2">
    <name type="scientific">Zophobas morio</name>
    <dbReference type="NCBI Taxonomy" id="2755281"/>
    <lineage>
        <taxon>Eukaryota</taxon>
        <taxon>Metazoa</taxon>
        <taxon>Ecdysozoa</taxon>
        <taxon>Arthropoda</taxon>
        <taxon>Hexapoda</taxon>
        <taxon>Insecta</taxon>
        <taxon>Pterygota</taxon>
        <taxon>Neoptera</taxon>
        <taxon>Endopterygota</taxon>
        <taxon>Coleoptera</taxon>
        <taxon>Polyphaga</taxon>
        <taxon>Cucujiformia</taxon>
        <taxon>Tenebrionidae</taxon>
        <taxon>Zophobas</taxon>
    </lineage>
</organism>
<name>A0AA38MDS2_9CUCU</name>